<name>A0A2N1UMV7_9BACT</name>
<organism evidence="1 2">
    <name type="scientific">Candidatus Kuenenbacteria bacterium HGW-Kuenenbacteria-1</name>
    <dbReference type="NCBI Taxonomy" id="2013812"/>
    <lineage>
        <taxon>Bacteria</taxon>
        <taxon>Candidatus Kueneniibacteriota</taxon>
    </lineage>
</organism>
<accession>A0A2N1UMV7</accession>
<protein>
    <submittedName>
        <fullName evidence="1">Uncharacterized protein</fullName>
    </submittedName>
</protein>
<dbReference type="Proteomes" id="UP000233414">
    <property type="component" value="Unassembled WGS sequence"/>
</dbReference>
<sequence length="144" mass="17005">MENFFSLSQSLHPYNDTYAQIEFPLTKEEVLKNNWQWQDDLKTPSDLLGLELIEAKDVPKDIKDVDDSILNKAIICETTSKPFRVINPELEFYRQHNLPIPTKRPFQRMLERFQKRNPSKLWNAICSKCGNKMQTSYSPEKQKN</sequence>
<reference evidence="1 2" key="1">
    <citation type="journal article" date="2017" name="ISME J.">
        <title>Potential for microbial H2 and metal transformations associated with novel bacteria and archaea in deep terrestrial subsurface sediments.</title>
        <authorList>
            <person name="Hernsdorf A.W."/>
            <person name="Amano Y."/>
            <person name="Miyakawa K."/>
            <person name="Ise K."/>
            <person name="Suzuki Y."/>
            <person name="Anantharaman K."/>
            <person name="Probst A."/>
            <person name="Burstein D."/>
            <person name="Thomas B.C."/>
            <person name="Banfield J.F."/>
        </authorList>
    </citation>
    <scope>NUCLEOTIDE SEQUENCE [LARGE SCALE GENOMIC DNA]</scope>
    <source>
        <strain evidence="1">HGW-Kuenenbacteria-1</strain>
    </source>
</reference>
<gene>
    <name evidence="1" type="ORF">CVV26_03040</name>
</gene>
<dbReference type="AlphaFoldDB" id="A0A2N1UMV7"/>
<evidence type="ECO:0000313" key="1">
    <source>
        <dbReference type="EMBL" id="PKL72102.1"/>
    </source>
</evidence>
<comment type="caution">
    <text evidence="1">The sequence shown here is derived from an EMBL/GenBank/DDBJ whole genome shotgun (WGS) entry which is preliminary data.</text>
</comment>
<evidence type="ECO:0000313" key="2">
    <source>
        <dbReference type="Proteomes" id="UP000233414"/>
    </source>
</evidence>
<dbReference type="EMBL" id="PGYQ01000017">
    <property type="protein sequence ID" value="PKL72102.1"/>
    <property type="molecule type" value="Genomic_DNA"/>
</dbReference>
<proteinExistence type="predicted"/>